<comment type="similarity">
    <text evidence="1 6">Belongs to the small GTPase superfamily. Arf family.</text>
</comment>
<keyword evidence="8" id="KW-1185">Reference proteome</keyword>
<name>A0ABZ2B7Y9_9TREE</name>
<dbReference type="RefSeq" id="XP_064724139.1">
    <property type="nucleotide sequence ID" value="XM_064868067.1"/>
</dbReference>
<dbReference type="Proteomes" id="UP001432216">
    <property type="component" value="Chromosome 13"/>
</dbReference>
<keyword evidence="3 6" id="KW-0547">Nucleotide-binding</keyword>
<sequence>MIHHPVFVIYVKAHAQSGRRDFLLIYLLFIFEKADITTLYPGASVASLNDGSRPQNNQSWSKEMRVLFLGLDNAGKTTILKKLNNESISDISPTLGFNIKSLIIDGYTLNIWDVGGQRTLRPYWRNYFESTDGVVWVVDSSDRMRMNDCRNELMELLHEERLAGATLLVFANKQDLAGSMQLEEIRDALELQSIISHRWVIYPCSASTGENLNDGMNWLVKEVAKRLYWSGLSANEAELFQEIADDGTSTT</sequence>
<keyword evidence="4 6" id="KW-0342">GTP-binding</keyword>
<evidence type="ECO:0000256" key="1">
    <source>
        <dbReference type="ARBA" id="ARBA00010290"/>
    </source>
</evidence>
<evidence type="ECO:0000256" key="3">
    <source>
        <dbReference type="ARBA" id="ARBA00022741"/>
    </source>
</evidence>
<accession>A0ABZ2B7Y9</accession>
<evidence type="ECO:0000256" key="5">
    <source>
        <dbReference type="ARBA" id="ARBA00023288"/>
    </source>
</evidence>
<evidence type="ECO:0000313" key="7">
    <source>
        <dbReference type="EMBL" id="WVO24900.1"/>
    </source>
</evidence>
<evidence type="ECO:0008006" key="9">
    <source>
        <dbReference type="Google" id="ProtNLM"/>
    </source>
</evidence>
<dbReference type="SMART" id="SM00175">
    <property type="entry name" value="RAB"/>
    <property type="match status" value="1"/>
</dbReference>
<dbReference type="SMART" id="SM00177">
    <property type="entry name" value="ARF"/>
    <property type="match status" value="1"/>
</dbReference>
<dbReference type="Gene3D" id="3.40.50.300">
    <property type="entry name" value="P-loop containing nucleotide triphosphate hydrolases"/>
    <property type="match status" value="1"/>
</dbReference>
<dbReference type="NCBIfam" id="TIGR00231">
    <property type="entry name" value="small_GTP"/>
    <property type="match status" value="1"/>
</dbReference>
<dbReference type="SUPFAM" id="SSF52540">
    <property type="entry name" value="P-loop containing nucleoside triphosphate hydrolases"/>
    <property type="match status" value="1"/>
</dbReference>
<reference evidence="7 8" key="1">
    <citation type="submission" date="2024-01" db="EMBL/GenBank/DDBJ databases">
        <title>Comparative genomics of Cryptococcus and Kwoniella reveals pathogenesis evolution and contrasting modes of karyotype evolution via chromosome fusion or intercentromeric recombination.</title>
        <authorList>
            <person name="Coelho M.A."/>
            <person name="David-Palma M."/>
            <person name="Shea T."/>
            <person name="Bowers K."/>
            <person name="McGinley-Smith S."/>
            <person name="Mohammad A.W."/>
            <person name="Gnirke A."/>
            <person name="Yurkov A.M."/>
            <person name="Nowrousian M."/>
            <person name="Sun S."/>
            <person name="Cuomo C.A."/>
            <person name="Heitman J."/>
        </authorList>
    </citation>
    <scope>NUCLEOTIDE SEQUENCE [LARGE SCALE GENOMIC DNA]</scope>
    <source>
        <strain evidence="7 8">7685027</strain>
    </source>
</reference>
<dbReference type="SMART" id="SM00178">
    <property type="entry name" value="SAR"/>
    <property type="match status" value="1"/>
</dbReference>
<evidence type="ECO:0000256" key="4">
    <source>
        <dbReference type="ARBA" id="ARBA00023134"/>
    </source>
</evidence>
<dbReference type="InterPro" id="IPR044612">
    <property type="entry name" value="ARL2/3"/>
</dbReference>
<dbReference type="CDD" id="cd04154">
    <property type="entry name" value="Arl2"/>
    <property type="match status" value="1"/>
</dbReference>
<dbReference type="PANTHER" id="PTHR45697">
    <property type="entry name" value="ADP-RIBOSYLATION FACTOR-LIKE PROTEIN 2-RELATED"/>
    <property type="match status" value="1"/>
</dbReference>
<organism evidence="7 8">
    <name type="scientific">Cryptococcus decagattii</name>
    <dbReference type="NCBI Taxonomy" id="1859122"/>
    <lineage>
        <taxon>Eukaryota</taxon>
        <taxon>Fungi</taxon>
        <taxon>Dikarya</taxon>
        <taxon>Basidiomycota</taxon>
        <taxon>Agaricomycotina</taxon>
        <taxon>Tremellomycetes</taxon>
        <taxon>Tremellales</taxon>
        <taxon>Cryptococcaceae</taxon>
        <taxon>Cryptococcus</taxon>
        <taxon>Cryptococcus gattii species complex</taxon>
    </lineage>
</organism>
<dbReference type="PRINTS" id="PR00328">
    <property type="entry name" value="SAR1GTPBP"/>
</dbReference>
<dbReference type="EMBL" id="CP143818">
    <property type="protein sequence ID" value="WVO24900.1"/>
    <property type="molecule type" value="Genomic_DNA"/>
</dbReference>
<evidence type="ECO:0000256" key="6">
    <source>
        <dbReference type="RuleBase" id="RU003925"/>
    </source>
</evidence>
<evidence type="ECO:0000313" key="8">
    <source>
        <dbReference type="Proteomes" id="UP001432216"/>
    </source>
</evidence>
<proteinExistence type="inferred from homology"/>
<dbReference type="Pfam" id="PF00025">
    <property type="entry name" value="Arf"/>
    <property type="match status" value="1"/>
</dbReference>
<keyword evidence="2" id="KW-0519">Myristate</keyword>
<evidence type="ECO:0000256" key="2">
    <source>
        <dbReference type="ARBA" id="ARBA00022707"/>
    </source>
</evidence>
<dbReference type="InterPro" id="IPR045873">
    <property type="entry name" value="Arl2"/>
</dbReference>
<dbReference type="GeneID" id="89993048"/>
<dbReference type="InterPro" id="IPR005225">
    <property type="entry name" value="Small_GTP-bd"/>
</dbReference>
<dbReference type="InterPro" id="IPR027417">
    <property type="entry name" value="P-loop_NTPase"/>
</dbReference>
<protein>
    <recommendedName>
        <fullName evidence="9">ADP-ribosylation factor-like 2</fullName>
    </recommendedName>
</protein>
<dbReference type="InterPro" id="IPR006689">
    <property type="entry name" value="Small_GTPase_ARF/SAR"/>
</dbReference>
<dbReference type="PROSITE" id="PS51417">
    <property type="entry name" value="ARF"/>
    <property type="match status" value="1"/>
</dbReference>
<keyword evidence="5" id="KW-0449">Lipoprotein</keyword>
<gene>
    <name evidence="7" type="ORF">IAS62_006280</name>
</gene>